<evidence type="ECO:0000256" key="1">
    <source>
        <dbReference type="SAM" id="Phobius"/>
    </source>
</evidence>
<proteinExistence type="predicted"/>
<feature type="transmembrane region" description="Helical" evidence="1">
    <location>
        <begin position="113"/>
        <end position="139"/>
    </location>
</feature>
<keyword evidence="3" id="KW-1185">Reference proteome</keyword>
<keyword evidence="1" id="KW-0812">Transmembrane</keyword>
<feature type="transmembrane region" description="Helical" evidence="1">
    <location>
        <begin position="185"/>
        <end position="203"/>
    </location>
</feature>
<feature type="transmembrane region" description="Helical" evidence="1">
    <location>
        <begin position="70"/>
        <end position="92"/>
    </location>
</feature>
<accession>A0A2K8KP88</accession>
<dbReference type="EMBL" id="CP024870">
    <property type="protein sequence ID" value="ATX70906.1"/>
    <property type="molecule type" value="Genomic_DNA"/>
</dbReference>
<keyword evidence="1" id="KW-0472">Membrane</keyword>
<feature type="transmembrane region" description="Helical" evidence="1">
    <location>
        <begin position="571"/>
        <end position="590"/>
    </location>
</feature>
<keyword evidence="1" id="KW-1133">Transmembrane helix</keyword>
<evidence type="ECO:0000313" key="3">
    <source>
        <dbReference type="Proteomes" id="UP000231179"/>
    </source>
</evidence>
<protein>
    <submittedName>
        <fullName evidence="2">ABC transporter permease</fullName>
    </submittedName>
</protein>
<feature type="transmembrane region" description="Helical" evidence="1">
    <location>
        <begin position="159"/>
        <end position="180"/>
    </location>
</feature>
<organism evidence="2 3">
    <name type="scientific">Spiroplasma clarkii</name>
    <dbReference type="NCBI Taxonomy" id="2139"/>
    <lineage>
        <taxon>Bacteria</taxon>
        <taxon>Bacillati</taxon>
        <taxon>Mycoplasmatota</taxon>
        <taxon>Mollicutes</taxon>
        <taxon>Entomoplasmatales</taxon>
        <taxon>Spiroplasmataceae</taxon>
        <taxon>Spiroplasma</taxon>
    </lineage>
</organism>
<dbReference type="Proteomes" id="UP000231179">
    <property type="component" value="Chromosome"/>
</dbReference>
<sequence length="599" mass="70126">MFAKSEIINKNIITKRVKFASLIRFVWRTLFFEKATIVTSSICIVTSLMFSLLFQVFYKSQEQVVIIFNYYFIFYVSILIFILCLRLCQILWSNKIDDRTVMNLAISNNSRSNIIYSFFLCSFLYLTTIIVVNFFVVVIPELIINQTIASLLVKNTFVLSLYGLFIGLLLFSFLTFAFLFFNKNIALMVSVLILTFQFVSAIPQKFHDEKNPSIFIPFYDQTSMSVERIRNVIDLQKNIKAKNIRYPNLSAYINSSFLEGDFKKGTTFARPETVLKRTEIWEKLGLTNDQTTHLQYQNLELARRAEGWPTAWANNSSVDLNIIFIDEIIDLSALEVLVENATEYKEILREFYNFVIDIQTNFSTTLEFQSNYWDLFDVFQNVLNTCDSNSDCTDEQSYVKNNNLETNNLRGLTTLNLTNLYQNYFYGQSGLALRTSDELTELVTQKLFNPVRLAVRILENYFIESTSDFNLITSVENINPVVVTDQRWIDYQSSVRLNNLLYILNPVATTQSIYTTFTSESSEDIWFEYKNRSNIIFTKQQNIFMTYPRYSIVLNRDYVIKNDTYNEVSQIWVFILIQTLFLLFFLGMSINKFNRLDLN</sequence>
<dbReference type="RefSeq" id="WP_100254458.1">
    <property type="nucleotide sequence ID" value="NZ_CP024870.1"/>
</dbReference>
<reference evidence="2 3" key="1">
    <citation type="submission" date="2017-11" db="EMBL/GenBank/DDBJ databases">
        <title>Complete genome sequence of Spiroplasma clarkii CN-5 (DSM 19994).</title>
        <authorList>
            <person name="Tsai Y.-M."/>
            <person name="Chang A."/>
            <person name="Lo W.-S."/>
            <person name="Kuo C.-H."/>
        </authorList>
    </citation>
    <scope>NUCLEOTIDE SEQUENCE [LARGE SCALE GENOMIC DNA]</scope>
    <source>
        <strain evidence="2 3">CN-5</strain>
    </source>
</reference>
<evidence type="ECO:0000313" key="2">
    <source>
        <dbReference type="EMBL" id="ATX70906.1"/>
    </source>
</evidence>
<gene>
    <name evidence="2" type="ORF">SCLAR_v1c05870</name>
</gene>
<feature type="transmembrane region" description="Helical" evidence="1">
    <location>
        <begin position="37"/>
        <end position="58"/>
    </location>
</feature>
<name>A0A2K8KP88_9MOLU</name>
<dbReference type="AlphaFoldDB" id="A0A2K8KP88"/>